<feature type="domain" description="PiggyBac transposable element-derived protein" evidence="2">
    <location>
        <begin position="185"/>
        <end position="259"/>
    </location>
</feature>
<evidence type="ECO:0000313" key="4">
    <source>
        <dbReference type="Proteomes" id="UP001458880"/>
    </source>
</evidence>
<evidence type="ECO:0000259" key="2">
    <source>
        <dbReference type="Pfam" id="PF13843"/>
    </source>
</evidence>
<comment type="caution">
    <text evidence="3">The sequence shown here is derived from an EMBL/GenBank/DDBJ whole genome shotgun (WGS) entry which is preliminary data.</text>
</comment>
<dbReference type="Proteomes" id="UP001458880">
    <property type="component" value="Unassembled WGS sequence"/>
</dbReference>
<accession>A0AAW1ID44</accession>
<name>A0AAW1ID44_POPJA</name>
<sequence length="260" mass="30110">MLETDGEELLSQNYDHLLKERRQRRRVFRSSTSEWKFITTGGGIVSIFKAGVGNENEDGKGYKNDSEVEYLSEDKDDGWESDSSLRQEDSQQKLSEISIPLDVTDVVEGIQISEECSSDPVDSNASSTSTGTKTSIRTKIDQYYEEHHVTPKNNIIWRKHSTYITPPIQCIMAEMTSLYPVHCQTRFAPTHVEELKALVGKHIIMGNLHYPRVRFYWDKQLYVPQIAHNMPFYRFSKLRQNLHFVNNAEKDPENKDRFGK</sequence>
<dbReference type="PANTHER" id="PTHR47272">
    <property type="entry name" value="DDE_TNP_1_7 DOMAIN-CONTAINING PROTEIN"/>
    <property type="match status" value="1"/>
</dbReference>
<dbReference type="Pfam" id="PF13843">
    <property type="entry name" value="DDE_Tnp_1_7"/>
    <property type="match status" value="1"/>
</dbReference>
<proteinExistence type="predicted"/>
<gene>
    <name evidence="3" type="ORF">QE152_g36561</name>
</gene>
<protein>
    <submittedName>
        <fullName evidence="3">Transposase IS4</fullName>
    </submittedName>
</protein>
<keyword evidence="4" id="KW-1185">Reference proteome</keyword>
<dbReference type="InterPro" id="IPR029526">
    <property type="entry name" value="PGBD"/>
</dbReference>
<dbReference type="EMBL" id="JASPKY010000653">
    <property type="protein sequence ID" value="KAK9687283.1"/>
    <property type="molecule type" value="Genomic_DNA"/>
</dbReference>
<dbReference type="PANTHER" id="PTHR47272:SF1">
    <property type="entry name" value="PIGGYBAC TRANSPOSABLE ELEMENT-DERIVED PROTEIN 3-LIKE"/>
    <property type="match status" value="1"/>
</dbReference>
<evidence type="ECO:0000256" key="1">
    <source>
        <dbReference type="SAM" id="MobiDB-lite"/>
    </source>
</evidence>
<feature type="region of interest" description="Disordered" evidence="1">
    <location>
        <begin position="72"/>
        <end position="93"/>
    </location>
</feature>
<evidence type="ECO:0000313" key="3">
    <source>
        <dbReference type="EMBL" id="KAK9687283.1"/>
    </source>
</evidence>
<reference evidence="3 4" key="1">
    <citation type="journal article" date="2024" name="BMC Genomics">
        <title>De novo assembly and annotation of Popillia japonica's genome with initial clues to its potential as an invasive pest.</title>
        <authorList>
            <person name="Cucini C."/>
            <person name="Boschi S."/>
            <person name="Funari R."/>
            <person name="Cardaioli E."/>
            <person name="Iannotti N."/>
            <person name="Marturano G."/>
            <person name="Paoli F."/>
            <person name="Bruttini M."/>
            <person name="Carapelli A."/>
            <person name="Frati F."/>
            <person name="Nardi F."/>
        </authorList>
    </citation>
    <scope>NUCLEOTIDE SEQUENCE [LARGE SCALE GENOMIC DNA]</scope>
    <source>
        <strain evidence="3">DMR45628</strain>
    </source>
</reference>
<organism evidence="3 4">
    <name type="scientific">Popillia japonica</name>
    <name type="common">Japanese beetle</name>
    <dbReference type="NCBI Taxonomy" id="7064"/>
    <lineage>
        <taxon>Eukaryota</taxon>
        <taxon>Metazoa</taxon>
        <taxon>Ecdysozoa</taxon>
        <taxon>Arthropoda</taxon>
        <taxon>Hexapoda</taxon>
        <taxon>Insecta</taxon>
        <taxon>Pterygota</taxon>
        <taxon>Neoptera</taxon>
        <taxon>Endopterygota</taxon>
        <taxon>Coleoptera</taxon>
        <taxon>Polyphaga</taxon>
        <taxon>Scarabaeiformia</taxon>
        <taxon>Scarabaeidae</taxon>
        <taxon>Rutelinae</taxon>
        <taxon>Popillia</taxon>
    </lineage>
</organism>
<dbReference type="AlphaFoldDB" id="A0AAW1ID44"/>